<proteinExistence type="predicted"/>
<evidence type="ECO:0000256" key="1">
    <source>
        <dbReference type="SAM" id="Phobius"/>
    </source>
</evidence>
<gene>
    <name evidence="2" type="ORF">EV385_4397</name>
</gene>
<dbReference type="AlphaFoldDB" id="A0A4Q7ZP92"/>
<dbReference type="RefSeq" id="WP_130511132.1">
    <property type="nucleotide sequence ID" value="NZ_SHKY01000001.1"/>
</dbReference>
<sequence length="149" mass="15505">MTAITRAAAVPGRPDLIRRRVVGTPTEVAAAVALLAHTGRLVSATTPRQFDARDPSVTVIVTARLRPAVAVSASTRHRWIKPTVIGSASVTAVAAVGYGLAALARTVVHQTAAHWPTVVGALVLVALVLFALARKARCTGLHCPGCRTH</sequence>
<dbReference type="EMBL" id="SHKY01000001">
    <property type="protein sequence ID" value="RZU52531.1"/>
    <property type="molecule type" value="Genomic_DNA"/>
</dbReference>
<comment type="caution">
    <text evidence="2">The sequence shown here is derived from an EMBL/GenBank/DDBJ whole genome shotgun (WGS) entry which is preliminary data.</text>
</comment>
<keyword evidence="1" id="KW-0812">Transmembrane</keyword>
<reference evidence="2 3" key="1">
    <citation type="submission" date="2019-02" db="EMBL/GenBank/DDBJ databases">
        <title>Sequencing the genomes of 1000 actinobacteria strains.</title>
        <authorList>
            <person name="Klenk H.-P."/>
        </authorList>
    </citation>
    <scope>NUCLEOTIDE SEQUENCE [LARGE SCALE GENOMIC DNA]</scope>
    <source>
        <strain evidence="2 3">DSM 45162</strain>
    </source>
</reference>
<evidence type="ECO:0000313" key="2">
    <source>
        <dbReference type="EMBL" id="RZU52531.1"/>
    </source>
</evidence>
<feature type="transmembrane region" description="Helical" evidence="1">
    <location>
        <begin position="84"/>
        <end position="107"/>
    </location>
</feature>
<name>A0A4Q7ZP92_9ACTN</name>
<organism evidence="2 3">
    <name type="scientific">Krasilnikovia cinnamomea</name>
    <dbReference type="NCBI Taxonomy" id="349313"/>
    <lineage>
        <taxon>Bacteria</taxon>
        <taxon>Bacillati</taxon>
        <taxon>Actinomycetota</taxon>
        <taxon>Actinomycetes</taxon>
        <taxon>Micromonosporales</taxon>
        <taxon>Micromonosporaceae</taxon>
        <taxon>Krasilnikovia</taxon>
    </lineage>
</organism>
<accession>A0A4Q7ZP92</accession>
<evidence type="ECO:0000313" key="3">
    <source>
        <dbReference type="Proteomes" id="UP000292564"/>
    </source>
</evidence>
<protein>
    <submittedName>
        <fullName evidence="2">Uncharacterized protein</fullName>
    </submittedName>
</protein>
<keyword evidence="1" id="KW-1133">Transmembrane helix</keyword>
<dbReference type="OrthoDB" id="3396472at2"/>
<keyword evidence="3" id="KW-1185">Reference proteome</keyword>
<keyword evidence="1" id="KW-0472">Membrane</keyword>
<dbReference type="Proteomes" id="UP000292564">
    <property type="component" value="Unassembled WGS sequence"/>
</dbReference>
<feature type="transmembrane region" description="Helical" evidence="1">
    <location>
        <begin position="113"/>
        <end position="132"/>
    </location>
</feature>